<dbReference type="SUPFAM" id="SSF47413">
    <property type="entry name" value="lambda repressor-like DNA-binding domains"/>
    <property type="match status" value="1"/>
</dbReference>
<dbReference type="InterPro" id="IPR010982">
    <property type="entry name" value="Lambda_DNA-bd_dom_sf"/>
</dbReference>
<evidence type="ECO:0000313" key="4">
    <source>
        <dbReference type="Proteomes" id="UP000285262"/>
    </source>
</evidence>
<feature type="domain" description="HTH cro/C1-type" evidence="2">
    <location>
        <begin position="59"/>
        <end position="117"/>
    </location>
</feature>
<evidence type="ECO:0000313" key="3">
    <source>
        <dbReference type="EMBL" id="RHK23745.1"/>
    </source>
</evidence>
<dbReference type="SMART" id="SM00530">
    <property type="entry name" value="HTH_XRE"/>
    <property type="match status" value="1"/>
</dbReference>
<proteinExistence type="predicted"/>
<dbReference type="Proteomes" id="UP000285262">
    <property type="component" value="Unassembled WGS sequence"/>
</dbReference>
<dbReference type="InterPro" id="IPR001387">
    <property type="entry name" value="Cro/C1-type_HTH"/>
</dbReference>
<comment type="caution">
    <text evidence="3">The sequence shown here is derived from an EMBL/GenBank/DDBJ whole genome shotgun (WGS) entry which is preliminary data.</text>
</comment>
<name>A0A415FLI1_BIFAD</name>
<protein>
    <submittedName>
        <fullName evidence="3">Helix-turn-helix domain-containing protein</fullName>
    </submittedName>
</protein>
<reference evidence="3 4" key="1">
    <citation type="submission" date="2018-08" db="EMBL/GenBank/DDBJ databases">
        <title>A genome reference for cultivated species of the human gut microbiota.</title>
        <authorList>
            <person name="Zou Y."/>
            <person name="Xue W."/>
            <person name="Luo G."/>
        </authorList>
    </citation>
    <scope>NUCLEOTIDE SEQUENCE [LARGE SCALE GENOMIC DNA]</scope>
    <source>
        <strain evidence="3 4">AF45-19</strain>
    </source>
</reference>
<keyword evidence="1" id="KW-0175">Coiled coil</keyword>
<dbReference type="CDD" id="cd00093">
    <property type="entry name" value="HTH_XRE"/>
    <property type="match status" value="1"/>
</dbReference>
<feature type="coiled-coil region" evidence="1">
    <location>
        <begin position="160"/>
        <end position="194"/>
    </location>
</feature>
<dbReference type="GO" id="GO:0003677">
    <property type="term" value="F:DNA binding"/>
    <property type="evidence" value="ECO:0007669"/>
    <property type="project" value="InterPro"/>
</dbReference>
<evidence type="ECO:0000259" key="2">
    <source>
        <dbReference type="PROSITE" id="PS50943"/>
    </source>
</evidence>
<sequence>MQTRRCCPRPAGRPLSKRTARVYADISNRDIDWKDECFPEWFVRAAAIQTRWKNRDVCLKTLRNKAHISQRELGELVHLSQGNISDYERGSRKIETMPAGKFVEILRALGGVDPSVLLGQKEPVVKTNADDRIKIEAEDRLKYGDDNGSPVLDTTEIREKEQYDRRIEKLERRLKHLQQRLDDEKAEREKFISQCISSRSI</sequence>
<dbReference type="AlphaFoldDB" id="A0A415FLI1"/>
<dbReference type="Pfam" id="PF01381">
    <property type="entry name" value="HTH_3"/>
    <property type="match status" value="1"/>
</dbReference>
<evidence type="ECO:0000256" key="1">
    <source>
        <dbReference type="SAM" id="Coils"/>
    </source>
</evidence>
<dbReference type="Gene3D" id="1.10.260.40">
    <property type="entry name" value="lambda repressor-like DNA-binding domains"/>
    <property type="match status" value="1"/>
</dbReference>
<accession>A0A415FLI1</accession>
<dbReference type="PROSITE" id="PS50943">
    <property type="entry name" value="HTH_CROC1"/>
    <property type="match status" value="1"/>
</dbReference>
<organism evidence="3 4">
    <name type="scientific">Bifidobacterium adolescentis</name>
    <dbReference type="NCBI Taxonomy" id="1680"/>
    <lineage>
        <taxon>Bacteria</taxon>
        <taxon>Bacillati</taxon>
        <taxon>Actinomycetota</taxon>
        <taxon>Actinomycetes</taxon>
        <taxon>Bifidobacteriales</taxon>
        <taxon>Bifidobacteriaceae</taxon>
        <taxon>Bifidobacterium</taxon>
    </lineage>
</organism>
<gene>
    <name evidence="3" type="ORF">DW072_09440</name>
</gene>
<dbReference type="EMBL" id="QRNG01000026">
    <property type="protein sequence ID" value="RHK23745.1"/>
    <property type="molecule type" value="Genomic_DNA"/>
</dbReference>